<organism evidence="1 2">
    <name type="scientific">Actinocrispum wychmicini</name>
    <dbReference type="NCBI Taxonomy" id="1213861"/>
    <lineage>
        <taxon>Bacteria</taxon>
        <taxon>Bacillati</taxon>
        <taxon>Actinomycetota</taxon>
        <taxon>Actinomycetes</taxon>
        <taxon>Pseudonocardiales</taxon>
        <taxon>Pseudonocardiaceae</taxon>
        <taxon>Actinocrispum</taxon>
    </lineage>
</organism>
<protein>
    <submittedName>
        <fullName evidence="1">Excreted virulence factor EspC (Type VII ESX diderm)</fullName>
    </submittedName>
</protein>
<accession>A0A4R2J9K7</accession>
<dbReference type="RefSeq" id="WP_132122264.1">
    <property type="nucleotide sequence ID" value="NZ_SLWS01000007.1"/>
</dbReference>
<dbReference type="InterPro" id="IPR022536">
    <property type="entry name" value="EspC"/>
</dbReference>
<dbReference type="EMBL" id="SLWS01000007">
    <property type="protein sequence ID" value="TCO56013.1"/>
    <property type="molecule type" value="Genomic_DNA"/>
</dbReference>
<dbReference type="GO" id="GO:0009306">
    <property type="term" value="P:protein secretion"/>
    <property type="evidence" value="ECO:0007669"/>
    <property type="project" value="InterPro"/>
</dbReference>
<comment type="caution">
    <text evidence="1">The sequence shown here is derived from an EMBL/GenBank/DDBJ whole genome shotgun (WGS) entry which is preliminary data.</text>
</comment>
<proteinExistence type="predicted"/>
<dbReference type="Pfam" id="PF10824">
    <property type="entry name" value="T7SS_ESX_EspC"/>
    <property type="match status" value="1"/>
</dbReference>
<dbReference type="AlphaFoldDB" id="A0A4R2J9K7"/>
<keyword evidence="2" id="KW-1185">Reference proteome</keyword>
<reference evidence="1 2" key="1">
    <citation type="submission" date="2019-03" db="EMBL/GenBank/DDBJ databases">
        <title>Genomic Encyclopedia of Type Strains, Phase IV (KMG-IV): sequencing the most valuable type-strain genomes for metagenomic binning, comparative biology and taxonomic classification.</title>
        <authorList>
            <person name="Goeker M."/>
        </authorList>
    </citation>
    <scope>NUCLEOTIDE SEQUENCE [LARGE SCALE GENOMIC DNA]</scope>
    <source>
        <strain evidence="1 2">DSM 45934</strain>
    </source>
</reference>
<dbReference type="OrthoDB" id="9852350at2"/>
<sequence length="98" mass="9791">MPAGFEVESSALVTHAQHLGGVLDQLQDALAAALAAHLSPSAFGPCGGPIAAMVAPLAETAQEAFRSGVESVAASRTGVHATAVAYDQVDSYNAAELS</sequence>
<name>A0A4R2J9K7_9PSEU</name>
<evidence type="ECO:0000313" key="1">
    <source>
        <dbReference type="EMBL" id="TCO56013.1"/>
    </source>
</evidence>
<dbReference type="Proteomes" id="UP000295680">
    <property type="component" value="Unassembled WGS sequence"/>
</dbReference>
<evidence type="ECO:0000313" key="2">
    <source>
        <dbReference type="Proteomes" id="UP000295680"/>
    </source>
</evidence>
<gene>
    <name evidence="1" type="ORF">EV192_107438</name>
</gene>